<dbReference type="Proteomes" id="UP000583944">
    <property type="component" value="Unassembled WGS sequence"/>
</dbReference>
<name>A0A7J6XZM3_TRYCR</name>
<dbReference type="AlphaFoldDB" id="A0A7J6XZM3"/>
<reference evidence="1 2" key="1">
    <citation type="journal article" date="2019" name="Genome Biol. Evol.">
        <title>Nanopore Sequencing Significantly Improves Genome Assembly of the Protozoan Parasite Trypanosoma cruzi.</title>
        <authorList>
            <person name="Diaz-Viraque F."/>
            <person name="Pita S."/>
            <person name="Greif G."/>
            <person name="de Souza R.C.M."/>
            <person name="Iraola G."/>
            <person name="Robello C."/>
        </authorList>
    </citation>
    <scope>NUCLEOTIDE SEQUENCE [LARGE SCALE GENOMIC DNA]</scope>
    <source>
        <strain evidence="1 2">Berenice</strain>
    </source>
</reference>
<protein>
    <submittedName>
        <fullName evidence="1">Uncharacterized protein</fullName>
    </submittedName>
</protein>
<sequence length="310" mass="34875">MRRCNRSLMPSWSGQEPRVFHSRTGPPLWRCALQGTTNPLYRISSELTDDGTPARGNPVRSWGLLWTPSPISRRMSGAARSEFNRSSFAAILCVEDDTPHGCGLTHGRQDRFSCVVVRSAHFPTHTPSLLSQLLQSWTSVIKAVAGLPRNAGTADTHLDSVFSTLKVCVQVRILRAAANWTSLPEASVDPILRASILCNFVPDLRLLVYLLSSYMYELTASLFTSWPYERHRRMRRSRLDSLRHELPTVTCCFLITTPSLKDGRMAVSRRRGKEFWFPLPQRCTVHKCSLACAFLPHAHVKGCMHLLCGD</sequence>
<gene>
    <name evidence="1" type="ORF">ECC02_006979</name>
</gene>
<dbReference type="EMBL" id="JABDHM010000059">
    <property type="protein sequence ID" value="KAF5219971.1"/>
    <property type="molecule type" value="Genomic_DNA"/>
</dbReference>
<organism evidence="1 2">
    <name type="scientific">Trypanosoma cruzi</name>
    <dbReference type="NCBI Taxonomy" id="5693"/>
    <lineage>
        <taxon>Eukaryota</taxon>
        <taxon>Discoba</taxon>
        <taxon>Euglenozoa</taxon>
        <taxon>Kinetoplastea</taxon>
        <taxon>Metakinetoplastina</taxon>
        <taxon>Trypanosomatida</taxon>
        <taxon>Trypanosomatidae</taxon>
        <taxon>Trypanosoma</taxon>
        <taxon>Schizotrypanum</taxon>
    </lineage>
</organism>
<comment type="caution">
    <text evidence="1">The sequence shown here is derived from an EMBL/GenBank/DDBJ whole genome shotgun (WGS) entry which is preliminary data.</text>
</comment>
<dbReference type="VEuPathDB" id="TriTrypDB:ECC02_006979"/>
<accession>A0A7J6XZM3</accession>
<evidence type="ECO:0000313" key="1">
    <source>
        <dbReference type="EMBL" id="KAF5219971.1"/>
    </source>
</evidence>
<evidence type="ECO:0000313" key="2">
    <source>
        <dbReference type="Proteomes" id="UP000583944"/>
    </source>
</evidence>
<proteinExistence type="predicted"/>